<proteinExistence type="predicted"/>
<name>A0ABR8PZK9_9CLOT</name>
<dbReference type="InterPro" id="IPR007404">
    <property type="entry name" value="YdjM-like"/>
</dbReference>
<gene>
    <name evidence="2" type="ORF">H9660_00415</name>
</gene>
<evidence type="ECO:0000313" key="2">
    <source>
        <dbReference type="EMBL" id="MBD7913600.1"/>
    </source>
</evidence>
<feature type="transmembrane region" description="Helical" evidence="1">
    <location>
        <begin position="59"/>
        <end position="77"/>
    </location>
</feature>
<feature type="transmembrane region" description="Helical" evidence="1">
    <location>
        <begin position="83"/>
        <end position="107"/>
    </location>
</feature>
<evidence type="ECO:0000313" key="3">
    <source>
        <dbReference type="Proteomes" id="UP000640335"/>
    </source>
</evidence>
<keyword evidence="1" id="KW-0472">Membrane</keyword>
<dbReference type="GO" id="GO:0016787">
    <property type="term" value="F:hydrolase activity"/>
    <property type="evidence" value="ECO:0007669"/>
    <property type="project" value="UniProtKB-KW"/>
</dbReference>
<organism evidence="2 3">
    <name type="scientific">Clostridium gallinarum</name>
    <dbReference type="NCBI Taxonomy" id="2762246"/>
    <lineage>
        <taxon>Bacteria</taxon>
        <taxon>Bacillati</taxon>
        <taxon>Bacillota</taxon>
        <taxon>Clostridia</taxon>
        <taxon>Eubacteriales</taxon>
        <taxon>Clostridiaceae</taxon>
        <taxon>Clostridium</taxon>
    </lineage>
</organism>
<keyword evidence="2" id="KW-0378">Hydrolase</keyword>
<feature type="transmembrane region" description="Helical" evidence="1">
    <location>
        <begin position="119"/>
        <end position="145"/>
    </location>
</feature>
<keyword evidence="3" id="KW-1185">Reference proteome</keyword>
<protein>
    <submittedName>
        <fullName evidence="2">Metal-dependent hydrolase</fullName>
    </submittedName>
</protein>
<reference evidence="2 3" key="1">
    <citation type="submission" date="2020-08" db="EMBL/GenBank/DDBJ databases">
        <title>A Genomic Blueprint of the Chicken Gut Microbiome.</title>
        <authorList>
            <person name="Gilroy R."/>
            <person name="Ravi A."/>
            <person name="Getino M."/>
            <person name="Pursley I."/>
            <person name="Horton D.L."/>
            <person name="Alikhan N.-F."/>
            <person name="Baker D."/>
            <person name="Gharbi K."/>
            <person name="Hall N."/>
            <person name="Watson M."/>
            <person name="Adriaenssens E.M."/>
            <person name="Foster-Nyarko E."/>
            <person name="Jarju S."/>
            <person name="Secka A."/>
            <person name="Antonio M."/>
            <person name="Oren A."/>
            <person name="Chaudhuri R."/>
            <person name="La Ragione R.M."/>
            <person name="Hildebrand F."/>
            <person name="Pallen M.J."/>
        </authorList>
    </citation>
    <scope>NUCLEOTIDE SEQUENCE [LARGE SCALE GENOMIC DNA]</scope>
    <source>
        <strain evidence="2 3">Sa3CUN1</strain>
    </source>
</reference>
<feature type="transmembrane region" description="Helical" evidence="1">
    <location>
        <begin position="7"/>
        <end position="24"/>
    </location>
</feature>
<dbReference type="RefSeq" id="WP_191747401.1">
    <property type="nucleotide sequence ID" value="NZ_JACSQZ010000001.1"/>
</dbReference>
<accession>A0ABR8PZK9</accession>
<sequence>MKGREHLAIGITATTVMGLAVFNLDKEQNLNYFIPLISGSIIGSYLPDIDAEKSKASQTFNKILVISLLLFAIVYKLNITNRVIEILSTFIVHNKYSLYFIILVTLGKLSPHRMFTHKWLGTMLFFYTVYNIGNIYLTLGFIMGYTLHIVGDRFSANGKHLNFFEFKLPCMNSKNKFSFKW</sequence>
<dbReference type="Pfam" id="PF04307">
    <property type="entry name" value="YdjM"/>
    <property type="match status" value="1"/>
</dbReference>
<dbReference type="Proteomes" id="UP000640335">
    <property type="component" value="Unassembled WGS sequence"/>
</dbReference>
<comment type="caution">
    <text evidence="2">The sequence shown here is derived from an EMBL/GenBank/DDBJ whole genome shotgun (WGS) entry which is preliminary data.</text>
</comment>
<dbReference type="EMBL" id="JACSQZ010000001">
    <property type="protein sequence ID" value="MBD7913600.1"/>
    <property type="molecule type" value="Genomic_DNA"/>
</dbReference>
<evidence type="ECO:0000256" key="1">
    <source>
        <dbReference type="SAM" id="Phobius"/>
    </source>
</evidence>
<keyword evidence="1" id="KW-1133">Transmembrane helix</keyword>
<keyword evidence="1" id="KW-0812">Transmembrane</keyword>